<comment type="subcellular location">
    <subcellularLocation>
        <location evidence="1">Cell membrane</location>
        <topology evidence="1">Multi-pass membrane protein</topology>
    </subcellularLocation>
</comment>
<dbReference type="PROSITE" id="PS50885">
    <property type="entry name" value="HAMP"/>
    <property type="match status" value="1"/>
</dbReference>
<dbReference type="Pfam" id="PF00672">
    <property type="entry name" value="HAMP"/>
    <property type="match status" value="1"/>
</dbReference>
<dbReference type="InterPro" id="IPR003660">
    <property type="entry name" value="HAMP_dom"/>
</dbReference>
<dbReference type="SMART" id="SM00304">
    <property type="entry name" value="HAMP"/>
    <property type="match status" value="1"/>
</dbReference>
<gene>
    <name evidence="12" type="ORF">CTER_1984</name>
</gene>
<name>S0FS71_RUMCE</name>
<organism evidence="12 13">
    <name type="scientific">Ruminiclostridium cellobioparum subsp. termitidis CT1112</name>
    <dbReference type="NCBI Taxonomy" id="1195236"/>
    <lineage>
        <taxon>Bacteria</taxon>
        <taxon>Bacillati</taxon>
        <taxon>Bacillota</taxon>
        <taxon>Clostridia</taxon>
        <taxon>Eubacteriales</taxon>
        <taxon>Oscillospiraceae</taxon>
        <taxon>Ruminiclostridium</taxon>
    </lineage>
</organism>
<dbReference type="InterPro" id="IPR004089">
    <property type="entry name" value="MCPsignal_dom"/>
</dbReference>
<evidence type="ECO:0000256" key="4">
    <source>
        <dbReference type="ARBA" id="ARBA00022989"/>
    </source>
</evidence>
<dbReference type="PROSITE" id="PS50111">
    <property type="entry name" value="CHEMOTAXIS_TRANSDUC_2"/>
    <property type="match status" value="1"/>
</dbReference>
<evidence type="ECO:0000256" key="5">
    <source>
        <dbReference type="ARBA" id="ARBA00023136"/>
    </source>
</evidence>
<evidence type="ECO:0000259" key="10">
    <source>
        <dbReference type="PROSITE" id="PS50111"/>
    </source>
</evidence>
<keyword evidence="6 8" id="KW-0807">Transducer</keyword>
<accession>S0FS71</accession>
<feature type="domain" description="Methyl-accepting transducer" evidence="10">
    <location>
        <begin position="277"/>
        <end position="528"/>
    </location>
</feature>
<feature type="domain" description="HAMP" evidence="11">
    <location>
        <begin position="203"/>
        <end position="258"/>
    </location>
</feature>
<feature type="transmembrane region" description="Helical" evidence="9">
    <location>
        <begin position="176"/>
        <end position="201"/>
    </location>
</feature>
<dbReference type="PATRIC" id="fig|1195236.3.peg.2284"/>
<evidence type="ECO:0000256" key="2">
    <source>
        <dbReference type="ARBA" id="ARBA00022475"/>
    </source>
</evidence>
<keyword evidence="5 9" id="KW-0472">Membrane</keyword>
<dbReference type="GO" id="GO:0006935">
    <property type="term" value="P:chemotaxis"/>
    <property type="evidence" value="ECO:0007669"/>
    <property type="project" value="InterPro"/>
</dbReference>
<dbReference type="InterPro" id="IPR033463">
    <property type="entry name" value="sCache_3"/>
</dbReference>
<dbReference type="RefSeq" id="WP_004625552.1">
    <property type="nucleotide sequence ID" value="NZ_AORV01000031.1"/>
</dbReference>
<evidence type="ECO:0000256" key="3">
    <source>
        <dbReference type="ARBA" id="ARBA00022692"/>
    </source>
</evidence>
<dbReference type="GO" id="GO:0004888">
    <property type="term" value="F:transmembrane signaling receptor activity"/>
    <property type="evidence" value="ECO:0007669"/>
    <property type="project" value="InterPro"/>
</dbReference>
<keyword evidence="13" id="KW-1185">Reference proteome</keyword>
<dbReference type="Gene3D" id="6.10.340.10">
    <property type="match status" value="1"/>
</dbReference>
<sequence length="564" mass="61472">MKIKAKLIVSFTGILLLFALTVFFLVYFKVSGIITGNYQTNIEKNANLSLAFFNERFTGDWNIKDGMLYKGNEKINDSVEFVDTIQKESGYLATIFMNDTRVATNVLLDNGSRATGTKASEEVANTVLKEGKDFHGTALVANKNVFTYYTPLKDSNGKIIGMWFVGVEKSVVDKQIFNIVGTIAIIIVLVLFIGSALAFNIGHVLSKSIGKINVQLNKFSDGDFSHRLDDSSLKLKGELGEISRAANRMQQSIQGIIKSVMDESSRIDQAMLHTVSRISDLNGNIEDVSATTEQLSAGMQQTAATMEEMNATSHEIESAVENIAKKAQDTSSAAQEINSRALALKTGAKESKDYAYDIYKSTNIELTQAIEQSKSIEQIRRLSDSIMQITSQTNLLALNAAIEASRAGEAGRGFAVVADEIRKLAEDSKKAVAEIQGVTTSVLSAVENLVNSSKNILSFIENTVITDYNSQVDTSEQYSRDAAHIDELVLDFSSTSEELLVSINNMIKAINEITISTGEAAEGTTNIAVKASGILEKGNEVVQISRDSKAASDNLKVYVSKFRI</sequence>
<dbReference type="Gene3D" id="1.10.287.950">
    <property type="entry name" value="Methyl-accepting chemotaxis protein"/>
    <property type="match status" value="1"/>
</dbReference>
<dbReference type="SMART" id="SM00283">
    <property type="entry name" value="MA"/>
    <property type="match status" value="1"/>
</dbReference>
<evidence type="ECO:0000313" key="12">
    <source>
        <dbReference type="EMBL" id="EMS72039.1"/>
    </source>
</evidence>
<dbReference type="STRING" id="1195236.CTER_1984"/>
<dbReference type="CDD" id="cd06225">
    <property type="entry name" value="HAMP"/>
    <property type="match status" value="1"/>
</dbReference>
<dbReference type="GO" id="GO:0007165">
    <property type="term" value="P:signal transduction"/>
    <property type="evidence" value="ECO:0007669"/>
    <property type="project" value="UniProtKB-KW"/>
</dbReference>
<keyword evidence="4 9" id="KW-1133">Transmembrane helix</keyword>
<evidence type="ECO:0000256" key="7">
    <source>
        <dbReference type="ARBA" id="ARBA00029447"/>
    </source>
</evidence>
<dbReference type="SUPFAM" id="SSF103190">
    <property type="entry name" value="Sensory domain-like"/>
    <property type="match status" value="1"/>
</dbReference>
<dbReference type="PRINTS" id="PR00260">
    <property type="entry name" value="CHEMTRNSDUCR"/>
</dbReference>
<keyword evidence="3 9" id="KW-0812">Transmembrane</keyword>
<dbReference type="InterPro" id="IPR029151">
    <property type="entry name" value="Sensor-like_sf"/>
</dbReference>
<dbReference type="PANTHER" id="PTHR32089">
    <property type="entry name" value="METHYL-ACCEPTING CHEMOTAXIS PROTEIN MCPB"/>
    <property type="match status" value="1"/>
</dbReference>
<dbReference type="InterPro" id="IPR004090">
    <property type="entry name" value="Chemotax_Me-accpt_rcpt"/>
</dbReference>
<dbReference type="PANTHER" id="PTHR32089:SF112">
    <property type="entry name" value="LYSOZYME-LIKE PROTEIN-RELATED"/>
    <property type="match status" value="1"/>
</dbReference>
<protein>
    <submittedName>
        <fullName evidence="12">Methyl-accepting chemotaxis protein</fullName>
    </submittedName>
</protein>
<reference evidence="12 13" key="1">
    <citation type="journal article" date="2013" name="Genome Announc.">
        <title>Draft Genome Sequence of the Cellulolytic, Mesophilic, Anaerobic Bacterium Clostridium termitidis Strain CT1112 (DSM 5398).</title>
        <authorList>
            <person name="Lal S."/>
            <person name="Ramachandran U."/>
            <person name="Zhang X."/>
            <person name="Munir R."/>
            <person name="Sparling R."/>
            <person name="Levin D.B."/>
        </authorList>
    </citation>
    <scope>NUCLEOTIDE SEQUENCE [LARGE SCALE GENOMIC DNA]</scope>
    <source>
        <strain evidence="12 13">CT1112</strain>
    </source>
</reference>
<dbReference type="GO" id="GO:0005886">
    <property type="term" value="C:plasma membrane"/>
    <property type="evidence" value="ECO:0007669"/>
    <property type="project" value="UniProtKB-SubCell"/>
</dbReference>
<dbReference type="Pfam" id="PF00015">
    <property type="entry name" value="MCPsignal"/>
    <property type="match status" value="1"/>
</dbReference>
<comment type="caution">
    <text evidence="12">The sequence shown here is derived from an EMBL/GenBank/DDBJ whole genome shotgun (WGS) entry which is preliminary data.</text>
</comment>
<evidence type="ECO:0000313" key="13">
    <source>
        <dbReference type="Proteomes" id="UP000014155"/>
    </source>
</evidence>
<evidence type="ECO:0000256" key="1">
    <source>
        <dbReference type="ARBA" id="ARBA00004651"/>
    </source>
</evidence>
<comment type="similarity">
    <text evidence="7">Belongs to the methyl-accepting chemotaxis (MCP) protein family.</text>
</comment>
<dbReference type="Proteomes" id="UP000014155">
    <property type="component" value="Unassembled WGS sequence"/>
</dbReference>
<proteinExistence type="inferred from homology"/>
<dbReference type="SUPFAM" id="SSF58104">
    <property type="entry name" value="Methyl-accepting chemotaxis protein (MCP) signaling domain"/>
    <property type="match status" value="1"/>
</dbReference>
<dbReference type="Pfam" id="PF17202">
    <property type="entry name" value="sCache_3_3"/>
    <property type="match status" value="1"/>
</dbReference>
<evidence type="ECO:0000259" key="11">
    <source>
        <dbReference type="PROSITE" id="PS50885"/>
    </source>
</evidence>
<dbReference type="EMBL" id="AORV01000031">
    <property type="protein sequence ID" value="EMS72039.1"/>
    <property type="molecule type" value="Genomic_DNA"/>
</dbReference>
<evidence type="ECO:0000256" key="6">
    <source>
        <dbReference type="ARBA" id="ARBA00023224"/>
    </source>
</evidence>
<dbReference type="AlphaFoldDB" id="S0FS71"/>
<evidence type="ECO:0000256" key="8">
    <source>
        <dbReference type="PROSITE-ProRule" id="PRU00284"/>
    </source>
</evidence>
<evidence type="ECO:0000256" key="9">
    <source>
        <dbReference type="SAM" id="Phobius"/>
    </source>
</evidence>
<keyword evidence="2" id="KW-1003">Cell membrane</keyword>
<dbReference type="eggNOG" id="COG0840">
    <property type="taxonomic scope" value="Bacteria"/>
</dbReference>
<feature type="transmembrane region" description="Helical" evidence="9">
    <location>
        <begin position="7"/>
        <end position="28"/>
    </location>
</feature>